<organism evidence="2 3">
    <name type="scientific">Roridomyces roridus</name>
    <dbReference type="NCBI Taxonomy" id="1738132"/>
    <lineage>
        <taxon>Eukaryota</taxon>
        <taxon>Fungi</taxon>
        <taxon>Dikarya</taxon>
        <taxon>Basidiomycota</taxon>
        <taxon>Agaricomycotina</taxon>
        <taxon>Agaricomycetes</taxon>
        <taxon>Agaricomycetidae</taxon>
        <taxon>Agaricales</taxon>
        <taxon>Marasmiineae</taxon>
        <taxon>Mycenaceae</taxon>
        <taxon>Roridomyces</taxon>
    </lineage>
</organism>
<feature type="compositionally biased region" description="Acidic residues" evidence="1">
    <location>
        <begin position="213"/>
        <end position="225"/>
    </location>
</feature>
<reference evidence="2" key="1">
    <citation type="submission" date="2023-03" db="EMBL/GenBank/DDBJ databases">
        <title>Massive genome expansion in bonnet fungi (Mycena s.s.) driven by repeated elements and novel gene families across ecological guilds.</title>
        <authorList>
            <consortium name="Lawrence Berkeley National Laboratory"/>
            <person name="Harder C.B."/>
            <person name="Miyauchi S."/>
            <person name="Viragh M."/>
            <person name="Kuo A."/>
            <person name="Thoen E."/>
            <person name="Andreopoulos B."/>
            <person name="Lu D."/>
            <person name="Skrede I."/>
            <person name="Drula E."/>
            <person name="Henrissat B."/>
            <person name="Morin E."/>
            <person name="Kohler A."/>
            <person name="Barry K."/>
            <person name="LaButti K."/>
            <person name="Morin E."/>
            <person name="Salamov A."/>
            <person name="Lipzen A."/>
            <person name="Mereny Z."/>
            <person name="Hegedus B."/>
            <person name="Baldrian P."/>
            <person name="Stursova M."/>
            <person name="Weitz H."/>
            <person name="Taylor A."/>
            <person name="Grigoriev I.V."/>
            <person name="Nagy L.G."/>
            <person name="Martin F."/>
            <person name="Kauserud H."/>
        </authorList>
    </citation>
    <scope>NUCLEOTIDE SEQUENCE</scope>
    <source>
        <strain evidence="2">9284</strain>
    </source>
</reference>
<feature type="region of interest" description="Disordered" evidence="1">
    <location>
        <begin position="188"/>
        <end position="225"/>
    </location>
</feature>
<accession>A0AAD7BLW9</accession>
<sequence>MPATTRSVPISYTVPRRGALAVMTLDPVASLSYLPDDPMIAEMCAKLVNKDYVVYVTDGYNQPFNPNLPDQLHIVEFLVHGRPPAVDALCITSSMNIPMYNAHTDPPSWWSHPNSEPRLPLQCASVRSPGIPWPECYLSPFIATHVRCPTLISNDVEDPITHFLDIPEQLRHDECMREDVASWRRNLSRRENEREVEEDIRQRHLPEPLSDVDPWEEEEEEEDENFALPRVGLTEEDFDWGYQGPVPVFMTLYRNADSLYHPEAIPPLPASPTLAVTFHHDLSRVQMLHNPLEFFEEEDKIREIASVCRLRQQHCVIENAYDVPEPEQSDPRKPPSLYFDETIGRLRKNVLRNLNLNLPTLPKMSMFSARGKSGRKD</sequence>
<feature type="compositionally biased region" description="Basic and acidic residues" evidence="1">
    <location>
        <begin position="188"/>
        <end position="206"/>
    </location>
</feature>
<comment type="caution">
    <text evidence="2">The sequence shown here is derived from an EMBL/GenBank/DDBJ whole genome shotgun (WGS) entry which is preliminary data.</text>
</comment>
<evidence type="ECO:0000256" key="1">
    <source>
        <dbReference type="SAM" id="MobiDB-lite"/>
    </source>
</evidence>
<keyword evidence="3" id="KW-1185">Reference proteome</keyword>
<gene>
    <name evidence="2" type="ORF">FB45DRAFT_1087006</name>
</gene>
<protein>
    <submittedName>
        <fullName evidence="2">Uncharacterized protein</fullName>
    </submittedName>
</protein>
<dbReference type="EMBL" id="JARKIF010000013">
    <property type="protein sequence ID" value="KAJ7624897.1"/>
    <property type="molecule type" value="Genomic_DNA"/>
</dbReference>
<evidence type="ECO:0000313" key="3">
    <source>
        <dbReference type="Proteomes" id="UP001221142"/>
    </source>
</evidence>
<proteinExistence type="predicted"/>
<evidence type="ECO:0000313" key="2">
    <source>
        <dbReference type="EMBL" id="KAJ7624897.1"/>
    </source>
</evidence>
<dbReference type="Proteomes" id="UP001221142">
    <property type="component" value="Unassembled WGS sequence"/>
</dbReference>
<name>A0AAD7BLW9_9AGAR</name>
<dbReference type="AlphaFoldDB" id="A0AAD7BLW9"/>